<organism evidence="1 2">
    <name type="scientific">Parascaris univalens</name>
    <name type="common">Nematode worm</name>
    <dbReference type="NCBI Taxonomy" id="6257"/>
    <lineage>
        <taxon>Eukaryota</taxon>
        <taxon>Metazoa</taxon>
        <taxon>Ecdysozoa</taxon>
        <taxon>Nematoda</taxon>
        <taxon>Chromadorea</taxon>
        <taxon>Rhabditida</taxon>
        <taxon>Spirurina</taxon>
        <taxon>Ascaridomorpha</taxon>
        <taxon>Ascaridoidea</taxon>
        <taxon>Ascarididae</taxon>
        <taxon>Parascaris</taxon>
    </lineage>
</organism>
<protein>
    <submittedName>
        <fullName evidence="2 3">Ovule protein</fullName>
    </submittedName>
</protein>
<keyword evidence="1" id="KW-1185">Reference proteome</keyword>
<evidence type="ECO:0000313" key="1">
    <source>
        <dbReference type="Proteomes" id="UP000887569"/>
    </source>
</evidence>
<accession>A0A915C082</accession>
<proteinExistence type="predicted"/>
<name>A0A915C082_PARUN</name>
<dbReference type="Proteomes" id="UP000887569">
    <property type="component" value="Unplaced"/>
</dbReference>
<dbReference type="AlphaFoldDB" id="A0A915C082"/>
<evidence type="ECO:0000313" key="3">
    <source>
        <dbReference type="WBParaSite" id="PgR073_g039_t03"/>
    </source>
</evidence>
<sequence length="77" mass="9031">SLRNGHNFCRKFLLYIIFSKFKYASTYFLQSYLCPQLEPHDNACLVHNFIHSFETVAALDLDLLLQNVSLCFLKELD</sequence>
<reference evidence="2 3" key="1">
    <citation type="submission" date="2022-11" db="UniProtKB">
        <authorList>
            <consortium name="WormBaseParasite"/>
        </authorList>
    </citation>
    <scope>IDENTIFICATION</scope>
</reference>
<evidence type="ECO:0000313" key="2">
    <source>
        <dbReference type="WBParaSite" id="PgR073_g039_t02"/>
    </source>
</evidence>
<dbReference type="WBParaSite" id="PgR073_g039_t02">
    <property type="protein sequence ID" value="PgR073_g039_t02"/>
    <property type="gene ID" value="PgR073_g039"/>
</dbReference>
<dbReference type="WBParaSite" id="PgR073_g039_t03">
    <property type="protein sequence ID" value="PgR073_g039_t03"/>
    <property type="gene ID" value="PgR073_g039"/>
</dbReference>